<dbReference type="EMBL" id="VSSQ01088695">
    <property type="protein sequence ID" value="MPN35243.1"/>
    <property type="molecule type" value="Genomic_DNA"/>
</dbReference>
<dbReference type="AlphaFoldDB" id="A0A645HHU7"/>
<comment type="caution">
    <text evidence="1">The sequence shown here is derived from an EMBL/GenBank/DDBJ whole genome shotgun (WGS) entry which is preliminary data.</text>
</comment>
<accession>A0A645HHU7</accession>
<evidence type="ECO:0000313" key="1">
    <source>
        <dbReference type="EMBL" id="MPN35243.1"/>
    </source>
</evidence>
<proteinExistence type="predicted"/>
<gene>
    <name evidence="1" type="ORF">SDC9_182740</name>
</gene>
<sequence length="64" mass="6780">MAYFAVGVRVAAVFAYPVEVDARLLHIGHVGRYAAVFPQLVVHGYGGSERVAAVGRGLVARRVG</sequence>
<organism evidence="1">
    <name type="scientific">bioreactor metagenome</name>
    <dbReference type="NCBI Taxonomy" id="1076179"/>
    <lineage>
        <taxon>unclassified sequences</taxon>
        <taxon>metagenomes</taxon>
        <taxon>ecological metagenomes</taxon>
    </lineage>
</organism>
<reference evidence="1" key="1">
    <citation type="submission" date="2019-08" db="EMBL/GenBank/DDBJ databases">
        <authorList>
            <person name="Kucharzyk K."/>
            <person name="Murdoch R.W."/>
            <person name="Higgins S."/>
            <person name="Loffler F."/>
        </authorList>
    </citation>
    <scope>NUCLEOTIDE SEQUENCE</scope>
</reference>
<name>A0A645HHU7_9ZZZZ</name>
<protein>
    <submittedName>
        <fullName evidence="1">Uncharacterized protein</fullName>
    </submittedName>
</protein>